<keyword evidence="1" id="KW-0548">Nucleotidyltransferase</keyword>
<dbReference type="GO" id="GO:0003964">
    <property type="term" value="F:RNA-directed DNA polymerase activity"/>
    <property type="evidence" value="ECO:0007669"/>
    <property type="project" value="UniProtKB-KW"/>
</dbReference>
<accession>A0A396GWY9</accession>
<dbReference type="Proteomes" id="UP000265566">
    <property type="component" value="Chromosome 7"/>
</dbReference>
<keyword evidence="1" id="KW-0695">RNA-directed DNA polymerase</keyword>
<comment type="caution">
    <text evidence="1">The sequence shown here is derived from an EMBL/GenBank/DDBJ whole genome shotgun (WGS) entry which is preliminary data.</text>
</comment>
<sequence length="60" mass="7180">MARKLGVKQCGVRLKCDSQCAIYLANIEVYDAQTKHIDVRYHTLEIYLHLDRYYMKKFIL</sequence>
<dbReference type="Gramene" id="rna39990">
    <property type="protein sequence ID" value="RHN45612.1"/>
    <property type="gene ID" value="gene39990"/>
</dbReference>
<proteinExistence type="predicted"/>
<protein>
    <submittedName>
        <fullName evidence="1">Putative RNA-directed DNA polymerase</fullName>
        <ecNumber evidence="1">2.7.7.49</ecNumber>
    </submittedName>
</protein>
<reference evidence="2" key="1">
    <citation type="journal article" date="2018" name="Nat. Plants">
        <title>Whole-genome landscape of Medicago truncatula symbiotic genes.</title>
        <authorList>
            <person name="Pecrix Y."/>
            <person name="Staton S.E."/>
            <person name="Sallet E."/>
            <person name="Lelandais-Briere C."/>
            <person name="Moreau S."/>
            <person name="Carrere S."/>
            <person name="Blein T."/>
            <person name="Jardinaud M.F."/>
            <person name="Latrasse D."/>
            <person name="Zouine M."/>
            <person name="Zahm M."/>
            <person name="Kreplak J."/>
            <person name="Mayjonade B."/>
            <person name="Satge C."/>
            <person name="Perez M."/>
            <person name="Cauet S."/>
            <person name="Marande W."/>
            <person name="Chantry-Darmon C."/>
            <person name="Lopez-Roques C."/>
            <person name="Bouchez O."/>
            <person name="Berard A."/>
            <person name="Debelle F."/>
            <person name="Munos S."/>
            <person name="Bendahmane A."/>
            <person name="Berges H."/>
            <person name="Niebel A."/>
            <person name="Buitink J."/>
            <person name="Frugier F."/>
            <person name="Benhamed M."/>
            <person name="Crespi M."/>
            <person name="Gouzy J."/>
            <person name="Gamas P."/>
        </authorList>
    </citation>
    <scope>NUCLEOTIDE SEQUENCE [LARGE SCALE GENOMIC DNA]</scope>
    <source>
        <strain evidence="2">cv. Jemalong A17</strain>
    </source>
</reference>
<dbReference type="AlphaFoldDB" id="A0A396GWY9"/>
<dbReference type="EC" id="2.7.7.49" evidence="1"/>
<evidence type="ECO:0000313" key="2">
    <source>
        <dbReference type="Proteomes" id="UP000265566"/>
    </source>
</evidence>
<dbReference type="EMBL" id="PSQE01000007">
    <property type="protein sequence ID" value="RHN45612.1"/>
    <property type="molecule type" value="Genomic_DNA"/>
</dbReference>
<name>A0A396GWY9_MEDTR</name>
<organism evidence="1 2">
    <name type="scientific">Medicago truncatula</name>
    <name type="common">Barrel medic</name>
    <name type="synonym">Medicago tribuloides</name>
    <dbReference type="NCBI Taxonomy" id="3880"/>
    <lineage>
        <taxon>Eukaryota</taxon>
        <taxon>Viridiplantae</taxon>
        <taxon>Streptophyta</taxon>
        <taxon>Embryophyta</taxon>
        <taxon>Tracheophyta</taxon>
        <taxon>Spermatophyta</taxon>
        <taxon>Magnoliopsida</taxon>
        <taxon>eudicotyledons</taxon>
        <taxon>Gunneridae</taxon>
        <taxon>Pentapetalae</taxon>
        <taxon>rosids</taxon>
        <taxon>fabids</taxon>
        <taxon>Fabales</taxon>
        <taxon>Fabaceae</taxon>
        <taxon>Papilionoideae</taxon>
        <taxon>50 kb inversion clade</taxon>
        <taxon>NPAAA clade</taxon>
        <taxon>Hologalegina</taxon>
        <taxon>IRL clade</taxon>
        <taxon>Trifolieae</taxon>
        <taxon>Medicago</taxon>
    </lineage>
</organism>
<keyword evidence="1" id="KW-0808">Transferase</keyword>
<evidence type="ECO:0000313" key="1">
    <source>
        <dbReference type="EMBL" id="RHN45612.1"/>
    </source>
</evidence>
<gene>
    <name evidence="1" type="ORF">MtrunA17_Chr7g0233241</name>
</gene>